<dbReference type="Proteomes" id="UP001434883">
    <property type="component" value="Unassembled WGS sequence"/>
</dbReference>
<comment type="caution">
    <text evidence="1">The sequence shown here is derived from an EMBL/GenBank/DDBJ whole genome shotgun (WGS) entry which is preliminary data.</text>
</comment>
<name>A0ABV0SIU2_9TELE</name>
<dbReference type="EMBL" id="JAHRIN010080190">
    <property type="protein sequence ID" value="MEQ2219628.1"/>
    <property type="molecule type" value="Genomic_DNA"/>
</dbReference>
<keyword evidence="2" id="KW-1185">Reference proteome</keyword>
<gene>
    <name evidence="1" type="ORF">XENOCAPTIV_021025</name>
</gene>
<organism evidence="1 2">
    <name type="scientific">Xenoophorus captivus</name>
    <dbReference type="NCBI Taxonomy" id="1517983"/>
    <lineage>
        <taxon>Eukaryota</taxon>
        <taxon>Metazoa</taxon>
        <taxon>Chordata</taxon>
        <taxon>Craniata</taxon>
        <taxon>Vertebrata</taxon>
        <taxon>Euteleostomi</taxon>
        <taxon>Actinopterygii</taxon>
        <taxon>Neopterygii</taxon>
        <taxon>Teleostei</taxon>
        <taxon>Neoteleostei</taxon>
        <taxon>Acanthomorphata</taxon>
        <taxon>Ovalentaria</taxon>
        <taxon>Atherinomorphae</taxon>
        <taxon>Cyprinodontiformes</taxon>
        <taxon>Goodeidae</taxon>
        <taxon>Xenoophorus</taxon>
    </lineage>
</organism>
<protein>
    <submittedName>
        <fullName evidence="1">Uncharacterized protein</fullName>
    </submittedName>
</protein>
<proteinExistence type="predicted"/>
<evidence type="ECO:0000313" key="2">
    <source>
        <dbReference type="Proteomes" id="UP001434883"/>
    </source>
</evidence>
<sequence>MVSGAGTTSSSPLRVLAWLSRSRPRVGTSTPQSRSGTRCSTASIGKYSGSLRCQLHEGLGWIRSLPRGVDICARAQEQSEYLVTRWGWGVHGASAVFPLPYESVIYPVEAGTVWFYSGLLAAQNPHIIW</sequence>
<reference evidence="1 2" key="1">
    <citation type="submission" date="2021-06" db="EMBL/GenBank/DDBJ databases">
        <authorList>
            <person name="Palmer J.M."/>
        </authorList>
    </citation>
    <scope>NUCLEOTIDE SEQUENCE [LARGE SCALE GENOMIC DNA]</scope>
    <source>
        <strain evidence="1 2">XC_2019</strain>
        <tissue evidence="1">Muscle</tissue>
    </source>
</reference>
<accession>A0ABV0SIU2</accession>
<evidence type="ECO:0000313" key="1">
    <source>
        <dbReference type="EMBL" id="MEQ2219628.1"/>
    </source>
</evidence>